<dbReference type="OrthoDB" id="4447at2759"/>
<gene>
    <name evidence="3" type="ORF">WICPIJ_001038</name>
</gene>
<feature type="region of interest" description="Disordered" evidence="1">
    <location>
        <begin position="558"/>
        <end position="616"/>
    </location>
</feature>
<feature type="compositionally biased region" description="Acidic residues" evidence="1">
    <location>
        <begin position="561"/>
        <end position="583"/>
    </location>
</feature>
<dbReference type="InterPro" id="IPR025183">
    <property type="entry name" value="DUF4110"/>
</dbReference>
<feature type="compositionally biased region" description="Acidic residues" evidence="1">
    <location>
        <begin position="591"/>
        <end position="608"/>
    </location>
</feature>
<sequence length="700" mass="80015">MNRTTTDIIKSIRAELLVLAENKNKNIISIQLKYTSLYLNSGVPLFQLTPIFMAKKQSKSDKEAKKLRMAEKAKKATAKAAKSGKKKAKKLGDVDSEAEEDEDIDTILSNFQKEQELYQSVTVSICDRPSRRINSSMIGNPIHTKRELLMFGGENTTNGSTHFYNDLFTFSPDSATWRKITSQNSPTHRSSAAIAGHPSGIVILHGGEFSSPKQGSFYHYSDTWILDCESKEWTKIESRQGPSARSGHRIATWKNYFILFGGFRDLGSSTTYLNDVWCFDVLSYKWKQIEFPSTMAQPDSRSGHSLVPCLDGAVLWGGYTKVKAGKGLQKGKILSDLWVLKMRSDLTGVRWERRRKVGYQPSARVGCSMVSHKGRGVLFGGVYDYEETEEGLESLFYNDLITLQVEDNRWYSLSLRSGKGQAQKVRLNKKKGKSGRDEDLEAILNGLLKKANISDDTEDEENADDEEIEKELRKMDYDEEEEKEEEESVCYQIVNKLPHPRFNASTAVVDDTLFIFGGVWEKGEKDYSIDSFYSVDLAKLDGMKMYWEDLQDVEAAKIELDSDEEEEDDDEDDDEDEDDEDEIRDQKLVAEEEEDEEEEESVADEPEIPDQRPWLPHPKAFETLRDFYVRTGASFLEWSISNARGEVKGAKHLKRKAFDLCQDRWWERREQVRLEEDKLEELGVEAVVERDTTAKAGKRR</sequence>
<dbReference type="Pfam" id="PF13422">
    <property type="entry name" value="DUF4110"/>
    <property type="match status" value="1"/>
</dbReference>
<protein>
    <recommendedName>
        <fullName evidence="2">DUF4110 domain-containing protein</fullName>
    </recommendedName>
</protein>
<dbReference type="PANTHER" id="PTHR46063:SF1">
    <property type="entry name" value="KELCH DOMAIN-CONTAINING PROTEIN 4"/>
    <property type="match status" value="1"/>
</dbReference>
<dbReference type="InterPro" id="IPR052588">
    <property type="entry name" value="Kelch_domain_protein"/>
</dbReference>
<dbReference type="Pfam" id="PF24681">
    <property type="entry name" value="Kelch_KLHDC2_KLHL20_DRC7"/>
    <property type="match status" value="1"/>
</dbReference>
<evidence type="ECO:0000259" key="2">
    <source>
        <dbReference type="Pfam" id="PF13422"/>
    </source>
</evidence>
<reference evidence="3" key="2">
    <citation type="submission" date="2021-01" db="EMBL/GenBank/DDBJ databases">
        <authorList>
            <person name="Schikora-Tamarit M.A."/>
        </authorList>
    </citation>
    <scope>NUCLEOTIDE SEQUENCE</scope>
    <source>
        <strain evidence="3">CBS2887</strain>
    </source>
</reference>
<evidence type="ECO:0000256" key="1">
    <source>
        <dbReference type="SAM" id="MobiDB-lite"/>
    </source>
</evidence>
<accession>A0A9P8TR04</accession>
<dbReference type="EMBL" id="JAEUBG010000560">
    <property type="protein sequence ID" value="KAH3687976.1"/>
    <property type="molecule type" value="Genomic_DNA"/>
</dbReference>
<keyword evidence="4" id="KW-1185">Reference proteome</keyword>
<dbReference type="PANTHER" id="PTHR46063">
    <property type="entry name" value="KELCH DOMAIN-CONTAINING PROTEIN"/>
    <property type="match status" value="1"/>
</dbReference>
<dbReference type="SUPFAM" id="SSF117281">
    <property type="entry name" value="Kelch motif"/>
    <property type="match status" value="1"/>
</dbReference>
<dbReference type="Proteomes" id="UP000774326">
    <property type="component" value="Unassembled WGS sequence"/>
</dbReference>
<organism evidence="3 4">
    <name type="scientific">Wickerhamomyces pijperi</name>
    <name type="common">Yeast</name>
    <name type="synonym">Pichia pijperi</name>
    <dbReference type="NCBI Taxonomy" id="599730"/>
    <lineage>
        <taxon>Eukaryota</taxon>
        <taxon>Fungi</taxon>
        <taxon>Dikarya</taxon>
        <taxon>Ascomycota</taxon>
        <taxon>Saccharomycotina</taxon>
        <taxon>Saccharomycetes</taxon>
        <taxon>Phaffomycetales</taxon>
        <taxon>Wickerhamomycetaceae</taxon>
        <taxon>Wickerhamomyces</taxon>
    </lineage>
</organism>
<feature type="region of interest" description="Disordered" evidence="1">
    <location>
        <begin position="75"/>
        <end position="97"/>
    </location>
</feature>
<evidence type="ECO:0000313" key="3">
    <source>
        <dbReference type="EMBL" id="KAH3687976.1"/>
    </source>
</evidence>
<reference evidence="3" key="1">
    <citation type="journal article" date="2021" name="Open Biol.">
        <title>Shared evolutionary footprints suggest mitochondrial oxidative damage underlies multiple complex I losses in fungi.</title>
        <authorList>
            <person name="Schikora-Tamarit M.A."/>
            <person name="Marcet-Houben M."/>
            <person name="Nosek J."/>
            <person name="Gabaldon T."/>
        </authorList>
    </citation>
    <scope>NUCLEOTIDE SEQUENCE</scope>
    <source>
        <strain evidence="3">CBS2887</strain>
    </source>
</reference>
<dbReference type="InterPro" id="IPR015915">
    <property type="entry name" value="Kelch-typ_b-propeller"/>
</dbReference>
<evidence type="ECO:0000313" key="4">
    <source>
        <dbReference type="Proteomes" id="UP000774326"/>
    </source>
</evidence>
<dbReference type="Gene3D" id="2.120.10.80">
    <property type="entry name" value="Kelch-type beta propeller"/>
    <property type="match status" value="1"/>
</dbReference>
<comment type="caution">
    <text evidence="3">The sequence shown here is derived from an EMBL/GenBank/DDBJ whole genome shotgun (WGS) entry which is preliminary data.</text>
</comment>
<feature type="domain" description="DUF4110" evidence="2">
    <location>
        <begin position="610"/>
        <end position="694"/>
    </location>
</feature>
<name>A0A9P8TR04_WICPI</name>
<dbReference type="AlphaFoldDB" id="A0A9P8TR04"/>
<proteinExistence type="predicted"/>